<keyword evidence="3" id="KW-0012">Acyltransferase</keyword>
<dbReference type="PANTHER" id="PTHR23028:SF131">
    <property type="entry name" value="BLR2367 PROTEIN"/>
    <property type="match status" value="1"/>
</dbReference>
<feature type="transmembrane region" description="Helical" evidence="1">
    <location>
        <begin position="276"/>
        <end position="295"/>
    </location>
</feature>
<dbReference type="GO" id="GO:0016020">
    <property type="term" value="C:membrane"/>
    <property type="evidence" value="ECO:0007669"/>
    <property type="project" value="TreeGrafter"/>
</dbReference>
<keyword evidence="3" id="KW-0808">Transferase</keyword>
<dbReference type="Pfam" id="PF01757">
    <property type="entry name" value="Acyl_transf_3"/>
    <property type="match status" value="1"/>
</dbReference>
<dbReference type="AlphaFoldDB" id="A0AAE3TZ98"/>
<feature type="transmembrane region" description="Helical" evidence="1">
    <location>
        <begin position="214"/>
        <end position="231"/>
    </location>
</feature>
<feature type="transmembrane region" description="Helical" evidence="1">
    <location>
        <begin position="185"/>
        <end position="207"/>
    </location>
</feature>
<evidence type="ECO:0000256" key="1">
    <source>
        <dbReference type="SAM" id="Phobius"/>
    </source>
</evidence>
<gene>
    <name evidence="3" type="ORF">MRS75_01580</name>
</gene>
<feature type="transmembrane region" description="Helical" evidence="1">
    <location>
        <begin position="128"/>
        <end position="154"/>
    </location>
</feature>
<comment type="caution">
    <text evidence="3">The sequence shown here is derived from an EMBL/GenBank/DDBJ whole genome shotgun (WGS) entry which is preliminary data.</text>
</comment>
<organism evidence="3 4">
    <name type="scientific">Ferirhizobium litorale</name>
    <dbReference type="NCBI Taxonomy" id="2927786"/>
    <lineage>
        <taxon>Bacteria</taxon>
        <taxon>Pseudomonadati</taxon>
        <taxon>Pseudomonadota</taxon>
        <taxon>Alphaproteobacteria</taxon>
        <taxon>Hyphomicrobiales</taxon>
        <taxon>Rhizobiaceae</taxon>
        <taxon>Ferirhizobium</taxon>
    </lineage>
</organism>
<keyword evidence="1" id="KW-0472">Membrane</keyword>
<feature type="transmembrane region" description="Helical" evidence="1">
    <location>
        <begin position="243"/>
        <end position="264"/>
    </location>
</feature>
<dbReference type="InterPro" id="IPR050879">
    <property type="entry name" value="Acyltransferase_3"/>
</dbReference>
<feature type="transmembrane region" description="Helical" evidence="1">
    <location>
        <begin position="307"/>
        <end position="328"/>
    </location>
</feature>
<dbReference type="Proteomes" id="UP001161580">
    <property type="component" value="Unassembled WGS sequence"/>
</dbReference>
<reference evidence="3" key="1">
    <citation type="submission" date="2022-03" db="EMBL/GenBank/DDBJ databases">
        <title>Fererhizobium litorale gen. nov., sp. nov., isolated from sandy sediments of the Sea of Japan seashore.</title>
        <authorList>
            <person name="Romanenko L."/>
            <person name="Kurilenko V."/>
            <person name="Otstavnykh N."/>
            <person name="Svetashev V."/>
            <person name="Tekutyeva L."/>
            <person name="Isaeva M."/>
            <person name="Mikhailov V."/>
        </authorList>
    </citation>
    <scope>NUCLEOTIDE SEQUENCE</scope>
    <source>
        <strain evidence="3">KMM 9576</strain>
    </source>
</reference>
<dbReference type="InterPro" id="IPR002656">
    <property type="entry name" value="Acyl_transf_3_dom"/>
</dbReference>
<feature type="transmembrane region" description="Helical" evidence="1">
    <location>
        <begin position="7"/>
        <end position="26"/>
    </location>
</feature>
<sequence length="351" mass="38792">MLVQLQYVRAIAALMVVYFHSILQLRNVDAQATLGDFLFGKSGVDLFFVLSGFVMWITTAGRPIGALEFYQRRVRRIVPLYWAATITAAAIALAIPAVLKSTKFELGHVLASLFFIPWINPADPNGAMIAPVIVPGWTLNYEMYFYLVFGALLVLGENLRLLALLTFFLAVFAVCRLLPAEATAAIFYGDAVVFEFVAGVFIGKLYLDGRRIGATPAWALAALSFAAMVVADHLDLADIPRIMPIGIPAALVIYAAVSVDFSRWKEIGWLRYLGDASYSIYITHIFVLAAARVAHGHVPFEWLKNEYLFLIGCLLASTAFGVLVHHLFEARVEAYFRRRRAGAPALAIRQA</sequence>
<keyword evidence="1" id="KW-0812">Transmembrane</keyword>
<evidence type="ECO:0000313" key="4">
    <source>
        <dbReference type="Proteomes" id="UP001161580"/>
    </source>
</evidence>
<proteinExistence type="predicted"/>
<keyword evidence="4" id="KW-1185">Reference proteome</keyword>
<dbReference type="GO" id="GO:0016747">
    <property type="term" value="F:acyltransferase activity, transferring groups other than amino-acyl groups"/>
    <property type="evidence" value="ECO:0007669"/>
    <property type="project" value="InterPro"/>
</dbReference>
<protein>
    <submittedName>
        <fullName evidence="3">Acyltransferase</fullName>
    </submittedName>
</protein>
<name>A0AAE3TZ98_9HYPH</name>
<feature type="transmembrane region" description="Helical" evidence="1">
    <location>
        <begin position="46"/>
        <end position="65"/>
    </location>
</feature>
<feature type="transmembrane region" description="Helical" evidence="1">
    <location>
        <begin position="77"/>
        <end position="99"/>
    </location>
</feature>
<keyword evidence="1" id="KW-1133">Transmembrane helix</keyword>
<dbReference type="GO" id="GO:0000271">
    <property type="term" value="P:polysaccharide biosynthetic process"/>
    <property type="evidence" value="ECO:0007669"/>
    <property type="project" value="TreeGrafter"/>
</dbReference>
<evidence type="ECO:0000313" key="3">
    <source>
        <dbReference type="EMBL" id="MDI7920769.1"/>
    </source>
</evidence>
<evidence type="ECO:0000259" key="2">
    <source>
        <dbReference type="Pfam" id="PF01757"/>
    </source>
</evidence>
<feature type="transmembrane region" description="Helical" evidence="1">
    <location>
        <begin position="161"/>
        <end position="179"/>
    </location>
</feature>
<dbReference type="PANTHER" id="PTHR23028">
    <property type="entry name" value="ACETYLTRANSFERASE"/>
    <property type="match status" value="1"/>
</dbReference>
<accession>A0AAE3TZ98</accession>
<feature type="domain" description="Acyltransferase 3" evidence="2">
    <location>
        <begin position="4"/>
        <end position="324"/>
    </location>
</feature>
<dbReference type="RefSeq" id="WP_311784934.1">
    <property type="nucleotide sequence ID" value="NZ_JALDYY010000001.1"/>
</dbReference>
<dbReference type="EMBL" id="JALDYZ010000001">
    <property type="protein sequence ID" value="MDI7920769.1"/>
    <property type="molecule type" value="Genomic_DNA"/>
</dbReference>